<protein>
    <submittedName>
        <fullName evidence="1">Uncharacterized protein</fullName>
    </submittedName>
</protein>
<organism evidence="1 2">
    <name type="scientific">Dermatophagoides pteronyssinus</name>
    <name type="common">European house dust mite</name>
    <dbReference type="NCBI Taxonomy" id="6956"/>
    <lineage>
        <taxon>Eukaryota</taxon>
        <taxon>Metazoa</taxon>
        <taxon>Ecdysozoa</taxon>
        <taxon>Arthropoda</taxon>
        <taxon>Chelicerata</taxon>
        <taxon>Arachnida</taxon>
        <taxon>Acari</taxon>
        <taxon>Acariformes</taxon>
        <taxon>Sarcoptiformes</taxon>
        <taxon>Astigmata</taxon>
        <taxon>Psoroptidia</taxon>
        <taxon>Analgoidea</taxon>
        <taxon>Pyroglyphidae</taxon>
        <taxon>Dermatophagoidinae</taxon>
        <taxon>Dermatophagoides</taxon>
    </lineage>
</organism>
<keyword evidence="2" id="KW-1185">Reference proteome</keyword>
<evidence type="ECO:0000313" key="1">
    <source>
        <dbReference type="EMBL" id="KAH9417652.1"/>
    </source>
</evidence>
<dbReference type="EMBL" id="NJHN03000075">
    <property type="protein sequence ID" value="KAH9417652.1"/>
    <property type="molecule type" value="Genomic_DNA"/>
</dbReference>
<name>A0ABQ8J4Y9_DERPT</name>
<reference evidence="1 2" key="2">
    <citation type="journal article" date="2022" name="Mol. Biol. Evol.">
        <title>Comparative Genomics Reveals Insights into the Divergent Evolution of Astigmatic Mites and Household Pest Adaptations.</title>
        <authorList>
            <person name="Xiong Q."/>
            <person name="Wan A.T."/>
            <person name="Liu X."/>
            <person name="Fung C.S."/>
            <person name="Xiao X."/>
            <person name="Malainual N."/>
            <person name="Hou J."/>
            <person name="Wang L."/>
            <person name="Wang M."/>
            <person name="Yang K.Y."/>
            <person name="Cui Y."/>
            <person name="Leung E.L."/>
            <person name="Nong W."/>
            <person name="Shin S.K."/>
            <person name="Au S.W."/>
            <person name="Jeong K.Y."/>
            <person name="Chew F.T."/>
            <person name="Hui J.H."/>
            <person name="Leung T.F."/>
            <person name="Tungtrongchitr A."/>
            <person name="Zhong N."/>
            <person name="Liu Z."/>
            <person name="Tsui S.K."/>
        </authorList>
    </citation>
    <scope>NUCLEOTIDE SEQUENCE [LARGE SCALE GENOMIC DNA]</scope>
    <source>
        <strain evidence="1">Derp</strain>
    </source>
</reference>
<gene>
    <name evidence="1" type="ORF">DERP_010467</name>
</gene>
<accession>A0ABQ8J4Y9</accession>
<dbReference type="Proteomes" id="UP000887458">
    <property type="component" value="Unassembled WGS sequence"/>
</dbReference>
<sequence>MSMTYSFFSSKLTKGITFSHFKRKNLKFRHHHHYLQKCFNITQISSESTETIV</sequence>
<reference evidence="1 2" key="1">
    <citation type="journal article" date="2018" name="J. Allergy Clin. Immunol.">
        <title>High-quality assembly of Dermatophagoides pteronyssinus genome and transcriptome reveals a wide range of novel allergens.</title>
        <authorList>
            <person name="Liu X.Y."/>
            <person name="Yang K.Y."/>
            <person name="Wang M.Q."/>
            <person name="Kwok J.S."/>
            <person name="Zeng X."/>
            <person name="Yang Z."/>
            <person name="Xiao X.J."/>
            <person name="Lau C.P."/>
            <person name="Li Y."/>
            <person name="Huang Z.M."/>
            <person name="Ba J.G."/>
            <person name="Yim A.K."/>
            <person name="Ouyang C.Y."/>
            <person name="Ngai S.M."/>
            <person name="Chan T.F."/>
            <person name="Leung E.L."/>
            <person name="Liu L."/>
            <person name="Liu Z.G."/>
            <person name="Tsui S.K."/>
        </authorList>
    </citation>
    <scope>NUCLEOTIDE SEQUENCE [LARGE SCALE GENOMIC DNA]</scope>
    <source>
        <strain evidence="1">Derp</strain>
    </source>
</reference>
<evidence type="ECO:0000313" key="2">
    <source>
        <dbReference type="Proteomes" id="UP000887458"/>
    </source>
</evidence>
<comment type="caution">
    <text evidence="1">The sequence shown here is derived from an EMBL/GenBank/DDBJ whole genome shotgun (WGS) entry which is preliminary data.</text>
</comment>
<proteinExistence type="predicted"/>